<dbReference type="AlphaFoldDB" id="A0A1I4G256"/>
<keyword evidence="2" id="KW-0812">Transmembrane</keyword>
<dbReference type="EMBL" id="FOSX01000079">
    <property type="protein sequence ID" value="SFL23819.1"/>
    <property type="molecule type" value="Genomic_DNA"/>
</dbReference>
<accession>A0A1I4G256</accession>
<organism evidence="4 5">
    <name type="scientific">Azotobacter beijerinckii</name>
    <dbReference type="NCBI Taxonomy" id="170623"/>
    <lineage>
        <taxon>Bacteria</taxon>
        <taxon>Pseudomonadati</taxon>
        <taxon>Pseudomonadota</taxon>
        <taxon>Gammaproteobacteria</taxon>
        <taxon>Pseudomonadales</taxon>
        <taxon>Pseudomonadaceae</taxon>
        <taxon>Azotobacter</taxon>
    </lineage>
</organism>
<dbReference type="InterPro" id="IPR059113">
    <property type="entry name" value="Znf_ribbon"/>
</dbReference>
<gene>
    <name evidence="4" type="ORF">SAMN04244574_03641</name>
</gene>
<reference evidence="4 5" key="1">
    <citation type="submission" date="2016-10" db="EMBL/GenBank/DDBJ databases">
        <authorList>
            <person name="de Groot N.N."/>
        </authorList>
    </citation>
    <scope>NUCLEOTIDE SEQUENCE [LARGE SCALE GENOMIC DNA]</scope>
    <source>
        <strain evidence="4 5">DSM 381</strain>
    </source>
</reference>
<evidence type="ECO:0000313" key="4">
    <source>
        <dbReference type="EMBL" id="SFL23819.1"/>
    </source>
</evidence>
<sequence length="254" mass="28231">MAMKKCPACQWPVSSTANTCPRCGDNLSARRILKLTLAICAIMPLGIVLIALRNTPEPTPINDVQRPRQIETTSAQAPAKSQSPAPATPEIRPDELLYISPDYRIDVAKMLNVLRRENEFCRQELYPYNAGMSSQQPDPANPSFFVMCGDKKITVLHFSWMDVVNKQAPVSPVAITRNEAFRVCRDYARSQVDRPDALEVSGIMDLAFTANDNGTAILFTTATAKNGLGAEMKYNVRCSFSRQTLTESRMWPAQ</sequence>
<evidence type="ECO:0000313" key="5">
    <source>
        <dbReference type="Proteomes" id="UP000199579"/>
    </source>
</evidence>
<evidence type="ECO:0000259" key="3">
    <source>
        <dbReference type="Pfam" id="PF13248"/>
    </source>
</evidence>
<name>A0A1I4G256_9GAMM</name>
<feature type="region of interest" description="Disordered" evidence="1">
    <location>
        <begin position="58"/>
        <end position="91"/>
    </location>
</feature>
<keyword evidence="2" id="KW-1133">Transmembrane helix</keyword>
<keyword evidence="2" id="KW-0472">Membrane</keyword>
<dbReference type="RefSeq" id="WP_139231865.1">
    <property type="nucleotide sequence ID" value="NZ_FOSX01000079.1"/>
</dbReference>
<feature type="domain" description="Putative zinc-ribbon" evidence="3">
    <location>
        <begin position="2"/>
        <end position="26"/>
    </location>
</feature>
<dbReference type="Pfam" id="PF13248">
    <property type="entry name" value="Zn_ribbon_3"/>
    <property type="match status" value="1"/>
</dbReference>
<proteinExistence type="predicted"/>
<evidence type="ECO:0000256" key="2">
    <source>
        <dbReference type="SAM" id="Phobius"/>
    </source>
</evidence>
<feature type="transmembrane region" description="Helical" evidence="2">
    <location>
        <begin position="32"/>
        <end position="52"/>
    </location>
</feature>
<protein>
    <recommendedName>
        <fullName evidence="3">Putative zinc-ribbon domain-containing protein</fullName>
    </recommendedName>
</protein>
<feature type="compositionally biased region" description="Low complexity" evidence="1">
    <location>
        <begin position="72"/>
        <end position="89"/>
    </location>
</feature>
<evidence type="ECO:0000256" key="1">
    <source>
        <dbReference type="SAM" id="MobiDB-lite"/>
    </source>
</evidence>
<dbReference type="Proteomes" id="UP000199579">
    <property type="component" value="Unassembled WGS sequence"/>
</dbReference>